<gene>
    <name evidence="1" type="ORF">K4A83_08950</name>
</gene>
<accession>A0ABT3L4G2</accession>
<dbReference type="InterPro" id="IPR025644">
    <property type="entry name" value="DUF4344"/>
</dbReference>
<reference evidence="1 2" key="1">
    <citation type="submission" date="2021-08" db="EMBL/GenBank/DDBJ databases">
        <title>Draft genome sequence of Spirulina subsalsa with high tolerance to salinity and hype-accumulation of phycocyanin.</title>
        <authorList>
            <person name="Pei H."/>
            <person name="Jiang L."/>
        </authorList>
    </citation>
    <scope>NUCLEOTIDE SEQUENCE [LARGE SCALE GENOMIC DNA]</scope>
    <source>
        <strain evidence="1 2">FACHB-351</strain>
    </source>
</reference>
<name>A0ABT3L4G2_9CYAN</name>
<sequence length="119" mass="14088">MLELPITGKEEDVVDEFAAIMLLRGGEQEIEAVFSAMYQFEVDAQEAEELEDEISYWGVHSLDLQRFYNLACFVYGSDPEEYAYFIEEEYLPEERAEVCEYEYAQKERSWDILLGDYYK</sequence>
<dbReference type="EMBL" id="JAIHOM010000035">
    <property type="protein sequence ID" value="MCW6036395.1"/>
    <property type="molecule type" value="Genomic_DNA"/>
</dbReference>
<comment type="caution">
    <text evidence="1">The sequence shown here is derived from an EMBL/GenBank/DDBJ whole genome shotgun (WGS) entry which is preliminary data.</text>
</comment>
<proteinExistence type="predicted"/>
<evidence type="ECO:0000313" key="1">
    <source>
        <dbReference type="EMBL" id="MCW6036395.1"/>
    </source>
</evidence>
<dbReference type="Proteomes" id="UP001526426">
    <property type="component" value="Unassembled WGS sequence"/>
</dbReference>
<protein>
    <submittedName>
        <fullName evidence="1">DUF4344 domain-containing metallopeptidase</fullName>
    </submittedName>
</protein>
<dbReference type="Pfam" id="PF14247">
    <property type="entry name" value="DUF4344"/>
    <property type="match status" value="1"/>
</dbReference>
<organism evidence="1 2">
    <name type="scientific">Spirulina subsalsa FACHB-351</name>
    <dbReference type="NCBI Taxonomy" id="234711"/>
    <lineage>
        <taxon>Bacteria</taxon>
        <taxon>Bacillati</taxon>
        <taxon>Cyanobacteriota</taxon>
        <taxon>Cyanophyceae</taxon>
        <taxon>Spirulinales</taxon>
        <taxon>Spirulinaceae</taxon>
        <taxon>Spirulina</taxon>
    </lineage>
</organism>
<evidence type="ECO:0000313" key="2">
    <source>
        <dbReference type="Proteomes" id="UP001526426"/>
    </source>
</evidence>
<keyword evidence="2" id="KW-1185">Reference proteome</keyword>